<sequence length="306" mass="34608">MNIKNTASIYGFEPAEIIFASTTLCNLHCEHCFVNRTTVSLSAKDAVQFLASCRAFNDCQIDKVGFSGGEPFLAVYFLCEVISFARKNDFMFDQIMTNGVWWKTEDELFTTLKKIQDCGYDGKIGISYDNFHGQDYEKVRHFCSTVNEIFGEENINIQAVADPLLNDEKTKKLEEELNALSEDFAADIFILPQTFKGNDERGWQSKKWFKEDFCQGPGQILFVHPTGDIAPCCGFANEDSALFIGKITDTFEKIMQNARNSPMIKNCYEKGLLKCAKEIAKTGKKMPGNGRTDDICTFCDWLCNNL</sequence>
<dbReference type="PANTHER" id="PTHR11228:SF7">
    <property type="entry name" value="PQQA PEPTIDE CYCLASE"/>
    <property type="match status" value="1"/>
</dbReference>
<evidence type="ECO:0000256" key="3">
    <source>
        <dbReference type="ARBA" id="ARBA00022723"/>
    </source>
</evidence>
<evidence type="ECO:0000313" key="7">
    <source>
        <dbReference type="Proteomes" id="UP000190395"/>
    </source>
</evidence>
<keyword evidence="7" id="KW-1185">Reference proteome</keyword>
<dbReference type="STRING" id="225004.SAMN02745152_00427"/>
<dbReference type="CDD" id="cd21109">
    <property type="entry name" value="SPASM"/>
    <property type="match status" value="1"/>
</dbReference>
<dbReference type="InterPro" id="IPR058240">
    <property type="entry name" value="rSAM_sf"/>
</dbReference>
<dbReference type="GeneID" id="303366697"/>
<keyword evidence="2" id="KW-0949">S-adenosyl-L-methionine</keyword>
<dbReference type="GO" id="GO:0003824">
    <property type="term" value="F:catalytic activity"/>
    <property type="evidence" value="ECO:0007669"/>
    <property type="project" value="InterPro"/>
</dbReference>
<proteinExistence type="predicted"/>
<dbReference type="Pfam" id="PF13353">
    <property type="entry name" value="Fer4_12"/>
    <property type="match status" value="1"/>
</dbReference>
<dbReference type="GO" id="GO:0051536">
    <property type="term" value="F:iron-sulfur cluster binding"/>
    <property type="evidence" value="ECO:0007669"/>
    <property type="project" value="UniProtKB-KW"/>
</dbReference>
<evidence type="ECO:0000256" key="2">
    <source>
        <dbReference type="ARBA" id="ARBA00022691"/>
    </source>
</evidence>
<keyword evidence="4" id="KW-0408">Iron</keyword>
<keyword evidence="5" id="KW-0411">Iron-sulfur</keyword>
<accession>A0A1T4L884</accession>
<dbReference type="GO" id="GO:0046872">
    <property type="term" value="F:metal ion binding"/>
    <property type="evidence" value="ECO:0007669"/>
    <property type="project" value="UniProtKB-KW"/>
</dbReference>
<gene>
    <name evidence="6" type="ORF">SAMN02745152_00427</name>
</gene>
<dbReference type="InterPro" id="IPR050377">
    <property type="entry name" value="Radical_SAM_PqqE_MftC-like"/>
</dbReference>
<dbReference type="Gene3D" id="3.20.20.70">
    <property type="entry name" value="Aldolase class I"/>
    <property type="match status" value="1"/>
</dbReference>
<dbReference type="EMBL" id="FUXC01000002">
    <property type="protein sequence ID" value="SJZ50962.1"/>
    <property type="molecule type" value="Genomic_DNA"/>
</dbReference>
<organism evidence="6 7">
    <name type="scientific">Treponema berlinense</name>
    <dbReference type="NCBI Taxonomy" id="225004"/>
    <lineage>
        <taxon>Bacteria</taxon>
        <taxon>Pseudomonadati</taxon>
        <taxon>Spirochaetota</taxon>
        <taxon>Spirochaetia</taxon>
        <taxon>Spirochaetales</taxon>
        <taxon>Treponemataceae</taxon>
        <taxon>Treponema</taxon>
    </lineage>
</organism>
<evidence type="ECO:0000313" key="6">
    <source>
        <dbReference type="EMBL" id="SJZ50962.1"/>
    </source>
</evidence>
<dbReference type="InterPro" id="IPR007197">
    <property type="entry name" value="rSAM"/>
</dbReference>
<dbReference type="SFLD" id="SFLDS00029">
    <property type="entry name" value="Radical_SAM"/>
    <property type="match status" value="1"/>
</dbReference>
<dbReference type="InterPro" id="IPR013785">
    <property type="entry name" value="Aldolase_TIM"/>
</dbReference>
<dbReference type="SUPFAM" id="SSF102114">
    <property type="entry name" value="Radical SAM enzymes"/>
    <property type="match status" value="1"/>
</dbReference>
<reference evidence="6 7" key="1">
    <citation type="submission" date="2017-02" db="EMBL/GenBank/DDBJ databases">
        <authorList>
            <person name="Peterson S.W."/>
        </authorList>
    </citation>
    <scope>NUCLEOTIDE SEQUENCE [LARGE SCALE GENOMIC DNA]</scope>
    <source>
        <strain evidence="6 7">ATCC BAA-909</strain>
    </source>
</reference>
<name>A0A1T4L884_9SPIR</name>
<dbReference type="OrthoDB" id="9810775at2"/>
<evidence type="ECO:0000256" key="4">
    <source>
        <dbReference type="ARBA" id="ARBA00023004"/>
    </source>
</evidence>
<comment type="cofactor">
    <cofactor evidence="1">
        <name>[4Fe-4S] cluster</name>
        <dbReference type="ChEBI" id="CHEBI:49883"/>
    </cofactor>
</comment>
<keyword evidence="3" id="KW-0479">Metal-binding</keyword>
<dbReference type="PANTHER" id="PTHR11228">
    <property type="entry name" value="RADICAL SAM DOMAIN PROTEIN"/>
    <property type="match status" value="1"/>
</dbReference>
<dbReference type="CDD" id="cd01335">
    <property type="entry name" value="Radical_SAM"/>
    <property type="match status" value="1"/>
</dbReference>
<protein>
    <submittedName>
        <fullName evidence="6">Iron-sulfur cluster-binding domain-containing protein</fullName>
    </submittedName>
</protein>
<dbReference type="RefSeq" id="WP_078930188.1">
    <property type="nucleotide sequence ID" value="NZ_FUXC01000002.1"/>
</dbReference>
<dbReference type="Proteomes" id="UP000190395">
    <property type="component" value="Unassembled WGS sequence"/>
</dbReference>
<evidence type="ECO:0000256" key="5">
    <source>
        <dbReference type="ARBA" id="ARBA00023014"/>
    </source>
</evidence>
<evidence type="ECO:0000256" key="1">
    <source>
        <dbReference type="ARBA" id="ARBA00001966"/>
    </source>
</evidence>
<dbReference type="AlphaFoldDB" id="A0A1T4L884"/>